<dbReference type="InterPro" id="IPR051165">
    <property type="entry name" value="Multifunctional_ANK_Repeat"/>
</dbReference>
<dbReference type="Pfam" id="PF00520">
    <property type="entry name" value="Ion_trans"/>
    <property type="match status" value="1"/>
</dbReference>
<dbReference type="PANTHER" id="PTHR24123:SF33">
    <property type="entry name" value="PROTEIN HOS4"/>
    <property type="match status" value="1"/>
</dbReference>
<feature type="compositionally biased region" description="Basic and acidic residues" evidence="11">
    <location>
        <begin position="1591"/>
        <end position="1606"/>
    </location>
</feature>
<feature type="repeat" description="ANK" evidence="10">
    <location>
        <begin position="940"/>
        <end position="962"/>
    </location>
</feature>
<keyword evidence="8 12" id="KW-0472">Membrane</keyword>
<feature type="compositionally biased region" description="Basic and acidic residues" evidence="11">
    <location>
        <begin position="85"/>
        <end position="94"/>
    </location>
</feature>
<feature type="compositionally biased region" description="Low complexity" evidence="11">
    <location>
        <begin position="61"/>
        <end position="77"/>
    </location>
</feature>
<feature type="repeat" description="ANK" evidence="10">
    <location>
        <begin position="864"/>
        <end position="884"/>
    </location>
</feature>
<evidence type="ECO:0000256" key="7">
    <source>
        <dbReference type="ARBA" id="ARBA00023065"/>
    </source>
</evidence>
<comment type="subcellular location">
    <subcellularLocation>
        <location evidence="1">Membrane</location>
        <topology evidence="1">Multi-pass membrane protein</topology>
    </subcellularLocation>
</comment>
<dbReference type="InterPro" id="IPR002153">
    <property type="entry name" value="TRPC_channel"/>
</dbReference>
<feature type="compositionally biased region" description="Polar residues" evidence="11">
    <location>
        <begin position="17"/>
        <end position="33"/>
    </location>
</feature>
<keyword evidence="7" id="KW-0406">Ion transport</keyword>
<dbReference type="EnsemblMetazoa" id="CLYHEMT017025.1">
    <property type="protein sequence ID" value="CLYHEMP017025.1"/>
    <property type="gene ID" value="CLYHEMG017025"/>
</dbReference>
<feature type="transmembrane region" description="Helical" evidence="12">
    <location>
        <begin position="1270"/>
        <end position="1289"/>
    </location>
</feature>
<dbReference type="Proteomes" id="UP000594262">
    <property type="component" value="Unplaced"/>
</dbReference>
<keyword evidence="15" id="KW-1185">Reference proteome</keyword>
<dbReference type="PRINTS" id="PR01097">
    <property type="entry name" value="TRNSRECEPTRP"/>
</dbReference>
<feature type="transmembrane region" description="Helical" evidence="12">
    <location>
        <begin position="1481"/>
        <end position="1504"/>
    </location>
</feature>
<dbReference type="Pfam" id="PF12796">
    <property type="entry name" value="Ank_2"/>
    <property type="match status" value="7"/>
</dbReference>
<evidence type="ECO:0000256" key="6">
    <source>
        <dbReference type="ARBA" id="ARBA00023043"/>
    </source>
</evidence>
<evidence type="ECO:0000256" key="10">
    <source>
        <dbReference type="PROSITE-ProRule" id="PRU00023"/>
    </source>
</evidence>
<feature type="repeat" description="ANK" evidence="10">
    <location>
        <begin position="337"/>
        <end position="369"/>
    </location>
</feature>
<sequence>MSSNRRFLNLVLDSRPSEQLTSRNEPSKQTNKNTSKKPTRNNPSKDASDNNRRGSNVTDHTASNNSSRRTSTTSFASDEMNPFKQPKEDRDNYDKSGMTALMKACRKNDYEMVNSLIKRGVNVEEYDTEGRTALFHAATFSTTEVISLLFEGGANPFIVAGYYEKNCLHKACSRTDESALAVVQLFLEKMGSNARLEQDKVGMLPLHIAISNGKMELVNLLLENSVADQIKAVNYEHGDSALHLAARKCNTEAIRLLVENGASVNTQNADGQTPLHISAHEQDVKTVHFFSECKAVVGLKDSNNRTATNLATTSGNMEIVKLLVDEFHSDLQQRSQDGSTLLHLAAKCGHPDICLYLISKGVLVQMPNKDGASALHEAARQGHAHVVNTLISKGAAIDTATKDGYTALHVAVMYGKHSVVQVLLGEGATVNQLGGERQESPLHLAAKLQRHSEQVVQMLVRSGIKIDQKDGHADTPLHVAVRHNNYAIAKMLRKEGVKVGNVNDSGETALHVAAKNLSIAIALELLDDMRSLMTKEQFTQTVNQRNKKGETVLHYCGSIQPSLSAQKTYTDFTKLVIDNHAELDILNNETEETPLHYCCHSGNAEVMRMILSSLTPSNASKLVNKINKNGWSPILIASNGGFASVVKLLLEYQARIDLFDENGKNALHISCENGHLQVAEILLSKRAYADAKTKAGETPVSLAASKGHNQIVERLVAKYKASYEIPSLEKQVSLHKAAENGHIHACKTLLNFGANAYAKDLQEQTPIHAACENNHPSVVQMFLDRYPDLGGTTNQEGNNCAHIAASKGSLEVMKMLVKSDRNMISKLNKLTGQQPIHVASGLGHLELVELLLEEGASVQEEDKEGYTPMHLAAKFGHTPIIEVLKSKISLSVVSAKNGLSPIHSAAEFDQEAVLALLLLKIPSHALSECPTNKNPEETEHGLTPLHLASYQGNEGIVRKLIQTEECVLDQKTSNDGLTALHCAIKEGRTEVASLLLSRSADLISLTDANGRSPLHIAASSGHVKLVQLLLGQGALVDDEDKNNWTPLHHAANAGHLEVTQFLVEQDGSTIATNADEKMPIIYAARNLHLDTLKFLCQREYDVENVLDDAKFLADLTACSKRNNNQSVLDFILYSPAPIYTSIMLRVKFSDLADVHKDKSADFIHISNYCEEVTYKLLNLAAPYGKEALLNAVDDISKKALLDLLVDYEFKDSVSHPSIQSYVSEIWSGDVDLQGNKGTYLAAAMFLFPPLWFFLCLPVHKWNKIPTVKFICHLISHLYFIFILSIAIIVPWDRSGREIYPLPWDCLLLIWLVALYLAQLTEEESTPIRLFVCITSAIAIGVNIWAVFESGHDRATLMYYRDNIFAFTFLALVVQLFEFLQMHEIFGPWIVIIYALIIDVLKFLVVLFTVIGAFSLHMVVIYKPAYDKEQIDFPTKVVENLNVFNDINTIFKDLFFAMFGLSSLPPAELTAVQKNWNPAETATIGVVVFAMYQIVAIIILVNLLIAMMGNTYAIIDERSETEWKYGRARIIWNMTKTTSVPVPINIFVLSITFFQVLFLSRFVCCTANVSKVHKDMLKYGGLHESDDEEGSDHENESPRKEGADETQKILTDVVPWPEITEQYLEIEE</sequence>
<dbReference type="Gene3D" id="1.25.40.20">
    <property type="entry name" value="Ankyrin repeat-containing domain"/>
    <property type="match status" value="8"/>
</dbReference>
<feature type="repeat" description="ANK" evidence="10">
    <location>
        <begin position="975"/>
        <end position="1007"/>
    </location>
</feature>
<dbReference type="PROSITE" id="PS50088">
    <property type="entry name" value="ANK_REPEAT"/>
    <property type="match status" value="19"/>
</dbReference>
<dbReference type="Pfam" id="PF00023">
    <property type="entry name" value="Ank"/>
    <property type="match status" value="4"/>
</dbReference>
<feature type="transmembrane region" description="Helical" evidence="12">
    <location>
        <begin position="1388"/>
        <end position="1413"/>
    </location>
</feature>
<keyword evidence="9" id="KW-0407">Ion channel</keyword>
<dbReference type="SUPFAM" id="SSF48403">
    <property type="entry name" value="Ankyrin repeat"/>
    <property type="match status" value="3"/>
</dbReference>
<dbReference type="GO" id="GO:0005262">
    <property type="term" value="F:calcium channel activity"/>
    <property type="evidence" value="ECO:0007669"/>
    <property type="project" value="InterPro"/>
</dbReference>
<evidence type="ECO:0000259" key="13">
    <source>
        <dbReference type="Pfam" id="PF00520"/>
    </source>
</evidence>
<dbReference type="InterPro" id="IPR036770">
    <property type="entry name" value="Ankyrin_rpt-contain_sf"/>
</dbReference>
<feature type="repeat" description="ANK" evidence="10">
    <location>
        <begin position="662"/>
        <end position="694"/>
    </location>
</feature>
<evidence type="ECO:0000256" key="4">
    <source>
        <dbReference type="ARBA" id="ARBA00022737"/>
    </source>
</evidence>
<feature type="repeat" description="ANK" evidence="10">
    <location>
        <begin position="96"/>
        <end position="128"/>
    </location>
</feature>
<feature type="transmembrane region" description="Helical" evidence="12">
    <location>
        <begin position="1329"/>
        <end position="1347"/>
    </location>
</feature>
<dbReference type="PRINTS" id="PR01415">
    <property type="entry name" value="ANKYRIN"/>
</dbReference>
<feature type="repeat" description="ANK" evidence="10">
    <location>
        <begin position="1042"/>
        <end position="1074"/>
    </location>
</feature>
<evidence type="ECO:0000256" key="5">
    <source>
        <dbReference type="ARBA" id="ARBA00022989"/>
    </source>
</evidence>
<keyword evidence="5 12" id="KW-1133">Transmembrane helix</keyword>
<evidence type="ECO:0000256" key="8">
    <source>
        <dbReference type="ARBA" id="ARBA00023136"/>
    </source>
</evidence>
<keyword evidence="3 12" id="KW-0812">Transmembrane</keyword>
<feature type="transmembrane region" description="Helical" evidence="12">
    <location>
        <begin position="1359"/>
        <end position="1376"/>
    </location>
</feature>
<feature type="region of interest" description="Disordered" evidence="11">
    <location>
        <begin position="1582"/>
        <end position="1607"/>
    </location>
</feature>
<organism evidence="14 15">
    <name type="scientific">Clytia hemisphaerica</name>
    <dbReference type="NCBI Taxonomy" id="252671"/>
    <lineage>
        <taxon>Eukaryota</taxon>
        <taxon>Metazoa</taxon>
        <taxon>Cnidaria</taxon>
        <taxon>Hydrozoa</taxon>
        <taxon>Hydroidolina</taxon>
        <taxon>Leptothecata</taxon>
        <taxon>Obeliida</taxon>
        <taxon>Clytiidae</taxon>
        <taxon>Clytia</taxon>
    </lineage>
</organism>
<dbReference type="SMART" id="SM00248">
    <property type="entry name" value="ANK"/>
    <property type="match status" value="29"/>
</dbReference>
<feature type="transmembrane region" description="Helical" evidence="12">
    <location>
        <begin position="1541"/>
        <end position="1562"/>
    </location>
</feature>
<dbReference type="InterPro" id="IPR002110">
    <property type="entry name" value="Ankyrin_rpt"/>
</dbReference>
<evidence type="ECO:0000313" key="14">
    <source>
        <dbReference type="EnsemblMetazoa" id="CLYHEMP017025.1"/>
    </source>
</evidence>
<feature type="transmembrane region" description="Helical" evidence="12">
    <location>
        <begin position="1239"/>
        <end position="1258"/>
    </location>
</feature>
<feature type="repeat" description="ANK" evidence="10">
    <location>
        <begin position="201"/>
        <end position="226"/>
    </location>
</feature>
<dbReference type="PANTHER" id="PTHR24123">
    <property type="entry name" value="ANKYRIN REPEAT-CONTAINING"/>
    <property type="match status" value="1"/>
</dbReference>
<feature type="region of interest" description="Disordered" evidence="11">
    <location>
        <begin position="1"/>
        <end position="94"/>
    </location>
</feature>
<evidence type="ECO:0000256" key="3">
    <source>
        <dbReference type="ARBA" id="ARBA00022692"/>
    </source>
</evidence>
<dbReference type="InterPro" id="IPR005821">
    <property type="entry name" value="Ion_trans_dom"/>
</dbReference>
<proteinExistence type="predicted"/>
<feature type="domain" description="Ion transport" evidence="13">
    <location>
        <begin position="1328"/>
        <end position="1518"/>
    </location>
</feature>
<dbReference type="OrthoDB" id="195446at2759"/>
<dbReference type="GeneID" id="136820553"/>
<evidence type="ECO:0000256" key="11">
    <source>
        <dbReference type="SAM" id="MobiDB-lite"/>
    </source>
</evidence>
<feature type="repeat" description="ANK" evidence="10">
    <location>
        <begin position="237"/>
        <end position="269"/>
    </location>
</feature>
<name>A0A7M5X4G1_9CNID</name>
<reference evidence="14" key="1">
    <citation type="submission" date="2021-01" db="UniProtKB">
        <authorList>
            <consortium name="EnsemblMetazoa"/>
        </authorList>
    </citation>
    <scope>IDENTIFICATION</scope>
</reference>
<evidence type="ECO:0000256" key="1">
    <source>
        <dbReference type="ARBA" id="ARBA00004141"/>
    </source>
</evidence>
<dbReference type="Pfam" id="PF13637">
    <property type="entry name" value="Ank_4"/>
    <property type="match status" value="1"/>
</dbReference>
<feature type="repeat" description="ANK" evidence="10">
    <location>
        <begin position="831"/>
        <end position="863"/>
    </location>
</feature>
<keyword evidence="4" id="KW-0677">Repeat</keyword>
<feature type="repeat" description="ANK" evidence="10">
    <location>
        <begin position="270"/>
        <end position="302"/>
    </location>
</feature>
<dbReference type="RefSeq" id="XP_066932843.1">
    <property type="nucleotide sequence ID" value="XM_067076742.1"/>
</dbReference>
<feature type="repeat" description="ANK" evidence="10">
    <location>
        <begin position="437"/>
        <end position="471"/>
    </location>
</feature>
<keyword evidence="6 10" id="KW-0040">ANK repeat</keyword>
<dbReference type="PROSITE" id="PS50297">
    <property type="entry name" value="ANK_REP_REGION"/>
    <property type="match status" value="18"/>
</dbReference>
<evidence type="ECO:0000256" key="2">
    <source>
        <dbReference type="ARBA" id="ARBA00022448"/>
    </source>
</evidence>
<dbReference type="GO" id="GO:0016020">
    <property type="term" value="C:membrane"/>
    <property type="evidence" value="ECO:0007669"/>
    <property type="project" value="UniProtKB-SubCell"/>
</dbReference>
<feature type="repeat" description="ANK" evidence="10">
    <location>
        <begin position="129"/>
        <end position="155"/>
    </location>
</feature>
<feature type="repeat" description="ANK" evidence="10">
    <location>
        <begin position="370"/>
        <end position="402"/>
    </location>
</feature>
<feature type="repeat" description="ANK" evidence="10">
    <location>
        <begin position="629"/>
        <end position="661"/>
    </location>
</feature>
<feature type="repeat" description="ANK" evidence="10">
    <location>
        <begin position="1009"/>
        <end position="1041"/>
    </location>
</feature>
<feature type="repeat" description="ANK" evidence="10">
    <location>
        <begin position="403"/>
        <end position="435"/>
    </location>
</feature>
<feature type="repeat" description="ANK" evidence="10">
    <location>
        <begin position="729"/>
        <end position="761"/>
    </location>
</feature>
<keyword evidence="2" id="KW-0813">Transport</keyword>
<evidence type="ECO:0000256" key="12">
    <source>
        <dbReference type="SAM" id="Phobius"/>
    </source>
</evidence>
<protein>
    <recommendedName>
        <fullName evidence="13">Ion transport domain-containing protein</fullName>
    </recommendedName>
</protein>
<evidence type="ECO:0000256" key="9">
    <source>
        <dbReference type="ARBA" id="ARBA00023303"/>
    </source>
</evidence>
<feature type="repeat" description="ANK" evidence="10">
    <location>
        <begin position="472"/>
        <end position="504"/>
    </location>
</feature>
<accession>A0A7M5X4G1</accession>
<evidence type="ECO:0000313" key="15">
    <source>
        <dbReference type="Proteomes" id="UP000594262"/>
    </source>
</evidence>